<protein>
    <recommendedName>
        <fullName evidence="4">Nucleolus and neural progenitor protein-like N-terminal domain-containing protein</fullName>
    </recommendedName>
</protein>
<evidence type="ECO:0000313" key="5">
    <source>
        <dbReference type="EMBL" id="KAG1782451.1"/>
    </source>
</evidence>
<dbReference type="PANTHER" id="PTHR37792">
    <property type="entry name" value="RIBONUCLEASE MRP PROTEIN SUBUNIT RMP1"/>
    <property type="match status" value="1"/>
</dbReference>
<organism evidence="5 6">
    <name type="scientific">Suillus placidus</name>
    <dbReference type="NCBI Taxonomy" id="48579"/>
    <lineage>
        <taxon>Eukaryota</taxon>
        <taxon>Fungi</taxon>
        <taxon>Dikarya</taxon>
        <taxon>Basidiomycota</taxon>
        <taxon>Agaricomycotina</taxon>
        <taxon>Agaricomycetes</taxon>
        <taxon>Agaricomycetidae</taxon>
        <taxon>Boletales</taxon>
        <taxon>Suillineae</taxon>
        <taxon>Suillaceae</taxon>
        <taxon>Suillus</taxon>
    </lineage>
</organism>
<dbReference type="AlphaFoldDB" id="A0A9P7A567"/>
<dbReference type="GO" id="GO:0000172">
    <property type="term" value="C:ribonuclease MRP complex"/>
    <property type="evidence" value="ECO:0007669"/>
    <property type="project" value="InterPro"/>
</dbReference>
<dbReference type="EMBL" id="JABBWD010000003">
    <property type="protein sequence ID" value="KAG1782451.1"/>
    <property type="molecule type" value="Genomic_DNA"/>
</dbReference>
<keyword evidence="3" id="KW-0472">Membrane</keyword>
<feature type="region of interest" description="Disordered" evidence="2">
    <location>
        <begin position="302"/>
        <end position="335"/>
    </location>
</feature>
<keyword evidence="1" id="KW-0175">Coiled coil</keyword>
<proteinExistence type="predicted"/>
<dbReference type="GO" id="GO:0000294">
    <property type="term" value="P:nuclear-transcribed mRNA catabolic process, RNase MRP-dependent"/>
    <property type="evidence" value="ECO:0007669"/>
    <property type="project" value="TreeGrafter"/>
</dbReference>
<reference evidence="5" key="1">
    <citation type="journal article" date="2020" name="New Phytol.">
        <title>Comparative genomics reveals dynamic genome evolution in host specialist ectomycorrhizal fungi.</title>
        <authorList>
            <person name="Lofgren L.A."/>
            <person name="Nguyen N.H."/>
            <person name="Vilgalys R."/>
            <person name="Ruytinx J."/>
            <person name="Liao H.L."/>
            <person name="Branco S."/>
            <person name="Kuo A."/>
            <person name="LaButti K."/>
            <person name="Lipzen A."/>
            <person name="Andreopoulos W."/>
            <person name="Pangilinan J."/>
            <person name="Riley R."/>
            <person name="Hundley H."/>
            <person name="Na H."/>
            <person name="Barry K."/>
            <person name="Grigoriev I.V."/>
            <person name="Stajich J.E."/>
            <person name="Kennedy P.G."/>
        </authorList>
    </citation>
    <scope>NUCLEOTIDE SEQUENCE</scope>
    <source>
        <strain evidence="5">DOB743</strain>
    </source>
</reference>
<dbReference type="GO" id="GO:0042134">
    <property type="term" value="F:rRNA primary transcript binding"/>
    <property type="evidence" value="ECO:0007669"/>
    <property type="project" value="InterPro"/>
</dbReference>
<dbReference type="Pfam" id="PF14780">
    <property type="entry name" value="NEPRO_N"/>
    <property type="match status" value="1"/>
</dbReference>
<feature type="coiled-coil region" evidence="1">
    <location>
        <begin position="34"/>
        <end position="68"/>
    </location>
</feature>
<evidence type="ECO:0000313" key="6">
    <source>
        <dbReference type="Proteomes" id="UP000714275"/>
    </source>
</evidence>
<feature type="transmembrane region" description="Helical" evidence="3">
    <location>
        <begin position="153"/>
        <end position="177"/>
    </location>
</feature>
<dbReference type="GO" id="GO:0000466">
    <property type="term" value="P:maturation of 5.8S rRNA from tricistronic rRNA transcript (SSU-rRNA, 5.8S rRNA, LSU-rRNA)"/>
    <property type="evidence" value="ECO:0007669"/>
    <property type="project" value="TreeGrafter"/>
</dbReference>
<feature type="region of interest" description="Disordered" evidence="2">
    <location>
        <begin position="213"/>
        <end position="243"/>
    </location>
</feature>
<evidence type="ECO:0000256" key="3">
    <source>
        <dbReference type="SAM" id="Phobius"/>
    </source>
</evidence>
<keyword evidence="3" id="KW-1133">Transmembrane helix</keyword>
<accession>A0A9P7A567</accession>
<feature type="domain" description="Nucleolus and neural progenitor protein-like N-terminal" evidence="4">
    <location>
        <begin position="27"/>
        <end position="187"/>
    </location>
</feature>
<dbReference type="OrthoDB" id="114080at2759"/>
<sequence>MNARRARGRAPTATSFSERASLENSLHSAVDGILKDLKACSRRLQAALAAYQDEMQVLERLYYRSKNQHRAALFFKRISEIRRYGWRLVEANMIEDVHLLRASFYGANVVQSEKLMRGSWNHVPSRPYVSFITERFKAYSCLILKTSERVREAYYHFSLAMQSGAFIHLIVLFAGLASRMATLLTEMVDCVQGCEATCDRVLSVIDPTHKPSFIAGSRTSKTSEHPLSRQTDQQAPTIDPDVPLEDFGSAVSREETLELPSSTPVDARVIMEKTGSINFDPLQAAVVVEKVVVTTLPTRKDKIGTKRKMSSTPADQGRSKKVREKRDEIDDIFGF</sequence>
<evidence type="ECO:0000256" key="1">
    <source>
        <dbReference type="SAM" id="Coils"/>
    </source>
</evidence>
<keyword evidence="6" id="KW-1185">Reference proteome</keyword>
<dbReference type="PANTHER" id="PTHR37792:SF1">
    <property type="entry name" value="RIBONUCLEASE MRP PROTEIN SUBUNIT RMP1"/>
    <property type="match status" value="1"/>
</dbReference>
<keyword evidence="3" id="KW-0812">Transmembrane</keyword>
<evidence type="ECO:0000259" key="4">
    <source>
        <dbReference type="Pfam" id="PF14780"/>
    </source>
</evidence>
<comment type="caution">
    <text evidence="5">The sequence shown here is derived from an EMBL/GenBank/DDBJ whole genome shotgun (WGS) entry which is preliminary data.</text>
</comment>
<dbReference type="InterPro" id="IPR047205">
    <property type="entry name" value="RMP1"/>
</dbReference>
<evidence type="ECO:0000256" key="2">
    <source>
        <dbReference type="SAM" id="MobiDB-lite"/>
    </source>
</evidence>
<dbReference type="InterPro" id="IPR027951">
    <property type="entry name" value="Nepro_N"/>
</dbReference>
<gene>
    <name evidence="5" type="ORF">EV702DRAFT_1192128</name>
</gene>
<name>A0A9P7A567_9AGAM</name>
<dbReference type="Proteomes" id="UP000714275">
    <property type="component" value="Unassembled WGS sequence"/>
</dbReference>